<dbReference type="EMBL" id="QUTE01013289">
    <property type="protein sequence ID" value="RHZ04928.1"/>
    <property type="molecule type" value="Genomic_DNA"/>
</dbReference>
<evidence type="ECO:0000313" key="1">
    <source>
        <dbReference type="EMBL" id="RHZ04928.1"/>
    </source>
</evidence>
<dbReference type="AlphaFoldDB" id="A0A397EZA4"/>
<organism evidence="1 2">
    <name type="scientific">Aphanomyces astaci</name>
    <name type="common">Crayfish plague agent</name>
    <dbReference type="NCBI Taxonomy" id="112090"/>
    <lineage>
        <taxon>Eukaryota</taxon>
        <taxon>Sar</taxon>
        <taxon>Stramenopiles</taxon>
        <taxon>Oomycota</taxon>
        <taxon>Saprolegniomycetes</taxon>
        <taxon>Saprolegniales</taxon>
        <taxon>Verrucalvaceae</taxon>
        <taxon>Aphanomyces</taxon>
    </lineage>
</organism>
<proteinExistence type="predicted"/>
<sequence length="354" mass="36755">MPTSPWFRREFDSLAVISHLTLELGNVSVFAATQHSPINTTSVVLQSASSGAAEAFRVHEEGHTLVLTWAVGYAVDHDFTVEIHMPRESLDVVLYSGPDTVAIHPHTLRRSVDANLTIATTGPGSLLVDDTDLRAGSLHLRQGGAGLLQLSCRDIVVAYDVDVQTMASGSTVVAASSSVSASHVTVAGAAGHTTVDVQGPVKVTDFIDLHGTKSGHVDVRAHAMKSHHVALTTSGYGSVAVDATAQLDAGSVVDSDLVGHGSVRCTGAEGTCNALDINVGGTGSARINVAAITCSVAMDGKGSVYLRHGQAVQDEKIAGGGELKTFDESAEDAPPRHAIVKLVPLSRPTPQPED</sequence>
<name>A0A397EZA4_APHAT</name>
<protein>
    <submittedName>
        <fullName evidence="1">Uncharacterized protein</fullName>
    </submittedName>
</protein>
<comment type="caution">
    <text evidence="1">The sequence shown here is derived from an EMBL/GenBank/DDBJ whole genome shotgun (WGS) entry which is preliminary data.</text>
</comment>
<accession>A0A397EZA4</accession>
<dbReference type="Proteomes" id="UP000266196">
    <property type="component" value="Unassembled WGS sequence"/>
</dbReference>
<dbReference type="Gene3D" id="2.160.20.120">
    <property type="match status" value="2"/>
</dbReference>
<reference evidence="1 2" key="1">
    <citation type="submission" date="2018-08" db="EMBL/GenBank/DDBJ databases">
        <title>Aphanomyces genome sequencing and annotation.</title>
        <authorList>
            <person name="Minardi D."/>
            <person name="Oidtmann B."/>
            <person name="Van Der Giezen M."/>
            <person name="Studholme D.J."/>
        </authorList>
    </citation>
    <scope>NUCLEOTIDE SEQUENCE [LARGE SCALE GENOMIC DNA]</scope>
    <source>
        <strain evidence="1 2">197901</strain>
    </source>
</reference>
<gene>
    <name evidence="1" type="ORF">DYB31_011058</name>
</gene>
<evidence type="ECO:0000313" key="2">
    <source>
        <dbReference type="Proteomes" id="UP000266196"/>
    </source>
</evidence>